<dbReference type="EMBL" id="UINC01008149">
    <property type="protein sequence ID" value="SVA36723.1"/>
    <property type="molecule type" value="Genomic_DNA"/>
</dbReference>
<organism evidence="1">
    <name type="scientific">marine metagenome</name>
    <dbReference type="NCBI Taxonomy" id="408172"/>
    <lineage>
        <taxon>unclassified sequences</taxon>
        <taxon>metagenomes</taxon>
        <taxon>ecological metagenomes</taxon>
    </lineage>
</organism>
<proteinExistence type="predicted"/>
<reference evidence="1" key="1">
    <citation type="submission" date="2018-05" db="EMBL/GenBank/DDBJ databases">
        <authorList>
            <person name="Lanie J.A."/>
            <person name="Ng W.-L."/>
            <person name="Kazmierczak K.M."/>
            <person name="Andrzejewski T.M."/>
            <person name="Davidsen T.M."/>
            <person name="Wayne K.J."/>
            <person name="Tettelin H."/>
            <person name="Glass J.I."/>
            <person name="Rusch D."/>
            <person name="Podicherti R."/>
            <person name="Tsui H.-C.T."/>
            <person name="Winkler M.E."/>
        </authorList>
    </citation>
    <scope>NUCLEOTIDE SEQUENCE</scope>
</reference>
<evidence type="ECO:0000313" key="1">
    <source>
        <dbReference type="EMBL" id="SVA36723.1"/>
    </source>
</evidence>
<dbReference type="AlphaFoldDB" id="A0A381VBI1"/>
<accession>A0A381VBI1</accession>
<sequence>MEKKSTYSIDYPLNISAHKKRKVTSAVQRSAEEKEKKLTASEIMLKDASSEYLPKEKLKEDKRRLSAYIESFFDHLLKRLGEHPGELPAIINELVPLFVEHKIRIRFYKAFHQIRNLPELIKTLKKISDDCELENFELFCSALFVFYSSKMS</sequence>
<protein>
    <submittedName>
        <fullName evidence="1">Uncharacterized protein</fullName>
    </submittedName>
</protein>
<name>A0A381VBI1_9ZZZZ</name>
<gene>
    <name evidence="1" type="ORF">METZ01_LOCUS89577</name>
</gene>